<evidence type="ECO:0000256" key="3">
    <source>
        <dbReference type="ARBA" id="ARBA00022475"/>
    </source>
</evidence>
<evidence type="ECO:0000256" key="13">
    <source>
        <dbReference type="ARBA" id="ARBA00023286"/>
    </source>
</evidence>
<keyword evidence="14" id="KW-0407">Ion channel</keyword>
<dbReference type="Proteomes" id="UP000694920">
    <property type="component" value="Unplaced"/>
</dbReference>
<evidence type="ECO:0000256" key="18">
    <source>
        <dbReference type="PIRSR" id="PIRSR601508-2"/>
    </source>
</evidence>
<dbReference type="SUPFAM" id="SSF81324">
    <property type="entry name" value="Voltage-gated potassium channels"/>
    <property type="match status" value="1"/>
</dbReference>
<feature type="domain" description="Ionotropic glutamate receptor L-glutamate and glycine-binding" evidence="23">
    <location>
        <begin position="429"/>
        <end position="494"/>
    </location>
</feature>
<evidence type="ECO:0000256" key="2">
    <source>
        <dbReference type="ARBA" id="ARBA00022448"/>
    </source>
</evidence>
<dbReference type="Gene3D" id="1.10.287.70">
    <property type="match status" value="1"/>
</dbReference>
<feature type="binding site" evidence="17">
    <location>
        <position position="677"/>
    </location>
    <ligand>
        <name>L-glutamate</name>
        <dbReference type="ChEBI" id="CHEBI:29985"/>
    </ligand>
</feature>
<feature type="signal peptide" evidence="21">
    <location>
        <begin position="1"/>
        <end position="17"/>
    </location>
</feature>
<feature type="disulfide bond" evidence="19">
    <location>
        <begin position="739"/>
        <end position="797"/>
    </location>
</feature>
<dbReference type="PANTHER" id="PTHR18966">
    <property type="entry name" value="IONOTROPIC GLUTAMATE RECEPTOR"/>
    <property type="match status" value="1"/>
</dbReference>
<evidence type="ECO:0000256" key="6">
    <source>
        <dbReference type="ARBA" id="ARBA00022989"/>
    </source>
</evidence>
<dbReference type="GO" id="GO:0008328">
    <property type="term" value="C:ionotropic glutamate receptor complex"/>
    <property type="evidence" value="ECO:0007669"/>
    <property type="project" value="UniProtKB-ARBA"/>
</dbReference>
<evidence type="ECO:0000259" key="23">
    <source>
        <dbReference type="SMART" id="SM00918"/>
    </source>
</evidence>
<dbReference type="AlphaFoldDB" id="A0AAJ7C1X9"/>
<evidence type="ECO:0000256" key="15">
    <source>
        <dbReference type="ARBA" id="ARBA00034104"/>
    </source>
</evidence>
<dbReference type="FunFam" id="3.40.190.10:FF:000147">
    <property type="entry name" value="Uncharacterized protein, isoform C"/>
    <property type="match status" value="1"/>
</dbReference>
<dbReference type="PRINTS" id="PR00177">
    <property type="entry name" value="NMDARECEPTOR"/>
</dbReference>
<keyword evidence="5 21" id="KW-0732">Signal</keyword>
<keyword evidence="4 20" id="KW-0812">Transmembrane</keyword>
<keyword evidence="7" id="KW-0770">Synapse</keyword>
<evidence type="ECO:0000256" key="21">
    <source>
        <dbReference type="SAM" id="SignalP"/>
    </source>
</evidence>
<feature type="site" description="Interaction with the cone snail toxin Con-ikot-ikot" evidence="18">
    <location>
        <position position="773"/>
    </location>
</feature>
<feature type="binding site" evidence="17">
    <location>
        <position position="505"/>
    </location>
    <ligand>
        <name>L-glutamate</name>
        <dbReference type="ChEBI" id="CHEBI:29985"/>
    </ligand>
</feature>
<dbReference type="CDD" id="cd06382">
    <property type="entry name" value="PBP1_iGluR_Kainate"/>
    <property type="match status" value="1"/>
</dbReference>
<dbReference type="InterPro" id="IPR001508">
    <property type="entry name" value="Iono_Glu_rcpt_met"/>
</dbReference>
<reference evidence="25" key="1">
    <citation type="submission" date="2025-08" db="UniProtKB">
        <authorList>
            <consortium name="RefSeq"/>
        </authorList>
    </citation>
    <scope>IDENTIFICATION</scope>
</reference>
<feature type="chain" id="PRO_5042460549" description="Glutamate receptor 1" evidence="21">
    <location>
        <begin position="18"/>
        <end position="914"/>
    </location>
</feature>
<evidence type="ECO:0000256" key="14">
    <source>
        <dbReference type="ARBA" id="ARBA00023303"/>
    </source>
</evidence>
<dbReference type="InterPro" id="IPR001828">
    <property type="entry name" value="ANF_lig-bd_rcpt"/>
</dbReference>
<comment type="similarity">
    <text evidence="1">Belongs to the glutamate-gated ion channel (TC 1.A.10.1) family.</text>
</comment>
<accession>A0AAJ7C1X9</accession>
<dbReference type="GeneID" id="107269920"/>
<evidence type="ECO:0000256" key="20">
    <source>
        <dbReference type="SAM" id="Phobius"/>
    </source>
</evidence>
<evidence type="ECO:0000313" key="25">
    <source>
        <dbReference type="RefSeq" id="XP_015599843.1"/>
    </source>
</evidence>
<evidence type="ECO:0000256" key="10">
    <source>
        <dbReference type="ARBA" id="ARBA00023170"/>
    </source>
</evidence>
<evidence type="ECO:0000256" key="17">
    <source>
        <dbReference type="PIRSR" id="PIRSR601508-1"/>
    </source>
</evidence>
<dbReference type="FunFam" id="1.10.287.70:FF:000064">
    <property type="entry name" value="Glutamate receptor ionotropic, kainate"/>
    <property type="match status" value="1"/>
</dbReference>
<keyword evidence="24" id="KW-1185">Reference proteome</keyword>
<dbReference type="Gene3D" id="3.40.190.10">
    <property type="entry name" value="Periplasmic binding protein-like II"/>
    <property type="match status" value="2"/>
</dbReference>
<evidence type="ECO:0000256" key="19">
    <source>
        <dbReference type="PIRSR" id="PIRSR601508-3"/>
    </source>
</evidence>
<evidence type="ECO:0000256" key="11">
    <source>
        <dbReference type="ARBA" id="ARBA00023180"/>
    </source>
</evidence>
<keyword evidence="12" id="KW-0628">Postsynaptic cell membrane</keyword>
<feature type="binding site" evidence="17">
    <location>
        <position position="676"/>
    </location>
    <ligand>
        <name>L-glutamate</name>
        <dbReference type="ChEBI" id="CHEBI:29985"/>
    </ligand>
</feature>
<keyword evidence="8" id="KW-0406">Ion transport</keyword>
<dbReference type="FunFam" id="3.40.190.10:FF:000061">
    <property type="entry name" value="Glutamate receptor, ionotropic kainate"/>
    <property type="match status" value="1"/>
</dbReference>
<feature type="transmembrane region" description="Helical" evidence="20">
    <location>
        <begin position="819"/>
        <end position="840"/>
    </location>
</feature>
<evidence type="ECO:0000256" key="8">
    <source>
        <dbReference type="ARBA" id="ARBA00023065"/>
    </source>
</evidence>
<feature type="transmembrane region" description="Helical" evidence="20">
    <location>
        <begin position="626"/>
        <end position="648"/>
    </location>
</feature>
<keyword evidence="10 25" id="KW-0675">Receptor</keyword>
<dbReference type="InterPro" id="IPR015683">
    <property type="entry name" value="Ionotropic_Glu_rcpt"/>
</dbReference>
<evidence type="ECO:0000256" key="7">
    <source>
        <dbReference type="ARBA" id="ARBA00023018"/>
    </source>
</evidence>
<keyword evidence="6 20" id="KW-1133">Transmembrane helix</keyword>
<keyword evidence="9 20" id="KW-0472">Membrane</keyword>
<evidence type="ECO:0000256" key="1">
    <source>
        <dbReference type="ARBA" id="ARBA00008685"/>
    </source>
</evidence>
<evidence type="ECO:0000256" key="12">
    <source>
        <dbReference type="ARBA" id="ARBA00023257"/>
    </source>
</evidence>
<keyword evidence="19" id="KW-1015">Disulfide bond</keyword>
<sequence length="914" mass="102984">MAARCLLLALLAAHAAALPDIIRIGGLFHPTDDKQEVAFRYAVEKINANRAILPQSRLSAQIEQISPQDSFHASKRVCHLLKTGVAAIFGPQSAHTASHVQSICDTMEIPHLETRWDYRLRRESCLVNLYPHPTTLSKAYVDLVKAWDWKSFTIIYENNEGLVRLQELLKAHGPSEFPIAVRQLGEGSDYRPLLKQIKNSAESHIVLDCSTDRIYDVLKQAQQIGMMSDYHSYLITSLDLHSVDLEEFKYGGTNITAFRLVDSEKPEIQTVVRDWIYGEQRYGRKLDMGQSTNKDNLTFIKTETALMYDAVHLFVKALHDLDKSQLIDIKPLSCESVDTWPHGYSLINYMKIAEMRGLTGVIKFDHQGFRSDFVLDIIELNSKEGLKKIGTWNSTNGVNFTRTYGDAYTQIVESLQNKTFIVTTILSSPYCMRKDSSEKLVGNAQFEGYSIDLIHEISRLLGFNYTFRLVPDGRYGSINRETKEWDGMIKELLDQKADMAIADLTITYDREQAVDFTMPFMNLGIRILYRKPIKQPPNLFSFLSPLSLDVWIYMATAYLGVSVLLFILARFSPYEWENPHPCNAQSEVLENEFTLLNSLWFTIGSLMQQGSDIAPKAVSTRMVAGMWWFFTLIMISSYTANLAAFLTVERMDSPIESAEDLAKQTKIKYGALKGGSTAAFFRDSNFSTYQRMWSFMESARPSVFTSSNVEGVERVVKGKGNYAFLMESTSIEYVIERNCELTQVGGYLDSKGYGIAMPPNSPYRTAISGAILKLQEEGKLHVLKTRWWKEKRGGGSCRDDTSKSSSAANELGLANVGGVFVVLMGGMGVACVIAVCEFVWKSRKVAVEERKSLCSEMASELRYALDCGNGSQKPTKNGLRDCQRRHSNVPTVSEQGSYPVCKKYTHFIGKPPLT</sequence>
<dbReference type="SMART" id="SM00918">
    <property type="entry name" value="Lig_chan-Glu_bd"/>
    <property type="match status" value="1"/>
</dbReference>
<feature type="site" description="Interaction with the cone snail toxin Con-ikot-ikot" evidence="18">
    <location>
        <position position="682"/>
    </location>
</feature>
<evidence type="ECO:0000256" key="9">
    <source>
        <dbReference type="ARBA" id="ARBA00023136"/>
    </source>
</evidence>
<dbReference type="SMART" id="SM00079">
    <property type="entry name" value="PBPe"/>
    <property type="match status" value="1"/>
</dbReference>
<dbReference type="FunFam" id="3.40.50.2300:FF:000106">
    <property type="entry name" value="Glutamate receptor ionotropic, kainate"/>
    <property type="match status" value="1"/>
</dbReference>
<keyword evidence="13" id="KW-1071">Ligand-gated ion channel</keyword>
<feature type="binding site" evidence="17">
    <location>
        <position position="727"/>
    </location>
    <ligand>
        <name>L-glutamate</name>
        <dbReference type="ChEBI" id="CHEBI:29985"/>
    </ligand>
</feature>
<dbReference type="InterPro" id="IPR028082">
    <property type="entry name" value="Peripla_BP_I"/>
</dbReference>
<evidence type="ECO:0000259" key="22">
    <source>
        <dbReference type="SMART" id="SM00079"/>
    </source>
</evidence>
<dbReference type="GO" id="GO:0045211">
    <property type="term" value="C:postsynaptic membrane"/>
    <property type="evidence" value="ECO:0007669"/>
    <property type="project" value="UniProtKB-SubCell"/>
</dbReference>
<gene>
    <name evidence="25" type="primary">LOC107269920</name>
</gene>
<evidence type="ECO:0000256" key="16">
    <source>
        <dbReference type="ARBA" id="ARBA00072754"/>
    </source>
</evidence>
<dbReference type="SUPFAM" id="SSF53850">
    <property type="entry name" value="Periplasmic binding protein-like II"/>
    <property type="match status" value="1"/>
</dbReference>
<keyword evidence="3" id="KW-1003">Cell membrane</keyword>
<dbReference type="CTD" id="42473"/>
<keyword evidence="2" id="KW-0813">Transport</keyword>
<dbReference type="SUPFAM" id="SSF53822">
    <property type="entry name" value="Periplasmic binding protein-like I"/>
    <property type="match status" value="1"/>
</dbReference>
<dbReference type="Pfam" id="PF01094">
    <property type="entry name" value="ANF_receptor"/>
    <property type="match status" value="1"/>
</dbReference>
<protein>
    <recommendedName>
        <fullName evidence="16">Glutamate receptor 1</fullName>
    </recommendedName>
</protein>
<dbReference type="Gene3D" id="3.40.50.2300">
    <property type="match status" value="2"/>
</dbReference>
<dbReference type="Pfam" id="PF00060">
    <property type="entry name" value="Lig_chan"/>
    <property type="match status" value="1"/>
</dbReference>
<proteinExistence type="inferred from homology"/>
<feature type="binding site" evidence="17">
    <location>
        <position position="510"/>
    </location>
    <ligand>
        <name>L-glutamate</name>
        <dbReference type="ChEBI" id="CHEBI:29985"/>
    </ligand>
</feature>
<feature type="transmembrane region" description="Helical" evidence="20">
    <location>
        <begin position="550"/>
        <end position="569"/>
    </location>
</feature>
<feature type="domain" description="Ionotropic glutamate receptor C-terminal" evidence="22">
    <location>
        <begin position="419"/>
        <end position="790"/>
    </location>
</feature>
<evidence type="ECO:0000256" key="4">
    <source>
        <dbReference type="ARBA" id="ARBA00022692"/>
    </source>
</evidence>
<dbReference type="Pfam" id="PF10613">
    <property type="entry name" value="Lig_chan-Glu_bd"/>
    <property type="match status" value="1"/>
</dbReference>
<comment type="subcellular location">
    <subcellularLocation>
        <location evidence="15">Postsynaptic cell membrane</location>
        <topology evidence="15">Multi-pass membrane protein</topology>
    </subcellularLocation>
</comment>
<dbReference type="GO" id="GO:0004970">
    <property type="term" value="F:glutamate-gated receptor activity"/>
    <property type="evidence" value="ECO:0007669"/>
    <property type="project" value="UniProtKB-ARBA"/>
</dbReference>
<dbReference type="RefSeq" id="XP_015599843.1">
    <property type="nucleotide sequence ID" value="XM_015744357.2"/>
</dbReference>
<evidence type="ECO:0000256" key="5">
    <source>
        <dbReference type="ARBA" id="ARBA00022729"/>
    </source>
</evidence>
<evidence type="ECO:0000313" key="24">
    <source>
        <dbReference type="Proteomes" id="UP000694920"/>
    </source>
</evidence>
<name>A0AAJ7C1X9_CEPCN</name>
<dbReference type="InterPro" id="IPR019594">
    <property type="entry name" value="Glu/Gly-bd"/>
</dbReference>
<dbReference type="InterPro" id="IPR001320">
    <property type="entry name" value="Iontro_rcpt_C"/>
</dbReference>
<organism evidence="24 25">
    <name type="scientific">Cephus cinctus</name>
    <name type="common">Wheat stem sawfly</name>
    <dbReference type="NCBI Taxonomy" id="211228"/>
    <lineage>
        <taxon>Eukaryota</taxon>
        <taxon>Metazoa</taxon>
        <taxon>Ecdysozoa</taxon>
        <taxon>Arthropoda</taxon>
        <taxon>Hexapoda</taxon>
        <taxon>Insecta</taxon>
        <taxon>Pterygota</taxon>
        <taxon>Neoptera</taxon>
        <taxon>Endopterygota</taxon>
        <taxon>Hymenoptera</taxon>
        <taxon>Cephoidea</taxon>
        <taxon>Cephidae</taxon>
        <taxon>Cephus</taxon>
    </lineage>
</organism>
<keyword evidence="11" id="KW-0325">Glycoprotein</keyword>
<feature type="site" description="Crucial to convey clamshell closure to channel opening" evidence="18">
    <location>
        <position position="655"/>
    </location>
</feature>